<dbReference type="EMBL" id="JAUHTR010000022">
    <property type="protein sequence ID" value="MDN4527398.1"/>
    <property type="molecule type" value="Genomic_DNA"/>
</dbReference>
<dbReference type="InterPro" id="IPR018060">
    <property type="entry name" value="HTH_AraC"/>
</dbReference>
<keyword evidence="1" id="KW-0805">Transcription regulation</keyword>
<dbReference type="PROSITE" id="PS00041">
    <property type="entry name" value="HTH_ARAC_FAMILY_1"/>
    <property type="match status" value="1"/>
</dbReference>
<dbReference type="PANTHER" id="PTHR43280:SF30">
    <property type="entry name" value="MMSAB OPERON REGULATORY PROTEIN"/>
    <property type="match status" value="1"/>
</dbReference>
<keyword evidence="3" id="KW-0804">Transcription</keyword>
<dbReference type="SUPFAM" id="SSF46689">
    <property type="entry name" value="Homeodomain-like"/>
    <property type="match status" value="2"/>
</dbReference>
<name>A0ABT8I2Z5_9BACL</name>
<keyword evidence="6" id="KW-1185">Reference proteome</keyword>
<dbReference type="InterPro" id="IPR018062">
    <property type="entry name" value="HTH_AraC-typ_CS"/>
</dbReference>
<comment type="caution">
    <text evidence="5">The sequence shown here is derived from an EMBL/GenBank/DDBJ whole genome shotgun (WGS) entry which is preliminary data.</text>
</comment>
<feature type="domain" description="HTH araC/xylS-type" evidence="4">
    <location>
        <begin position="186"/>
        <end position="284"/>
    </location>
</feature>
<dbReference type="Proteomes" id="UP001172721">
    <property type="component" value="Unassembled WGS sequence"/>
</dbReference>
<evidence type="ECO:0000256" key="3">
    <source>
        <dbReference type="ARBA" id="ARBA00023163"/>
    </source>
</evidence>
<dbReference type="InterPro" id="IPR037923">
    <property type="entry name" value="HTH-like"/>
</dbReference>
<dbReference type="PANTHER" id="PTHR43280">
    <property type="entry name" value="ARAC-FAMILY TRANSCRIPTIONAL REGULATOR"/>
    <property type="match status" value="1"/>
</dbReference>
<evidence type="ECO:0000313" key="5">
    <source>
        <dbReference type="EMBL" id="MDN4527398.1"/>
    </source>
</evidence>
<evidence type="ECO:0000256" key="1">
    <source>
        <dbReference type="ARBA" id="ARBA00023015"/>
    </source>
</evidence>
<evidence type="ECO:0000256" key="2">
    <source>
        <dbReference type="ARBA" id="ARBA00023125"/>
    </source>
</evidence>
<dbReference type="Gene3D" id="1.10.10.60">
    <property type="entry name" value="Homeodomain-like"/>
    <property type="match status" value="2"/>
</dbReference>
<protein>
    <submittedName>
        <fullName evidence="5">AraC family transcriptional regulator</fullName>
    </submittedName>
</protein>
<dbReference type="SUPFAM" id="SSF51215">
    <property type="entry name" value="Regulatory protein AraC"/>
    <property type="match status" value="1"/>
</dbReference>
<dbReference type="RefSeq" id="WP_301168388.1">
    <property type="nucleotide sequence ID" value="NZ_JAUHTR010000022.1"/>
</dbReference>
<dbReference type="InterPro" id="IPR009057">
    <property type="entry name" value="Homeodomain-like_sf"/>
</dbReference>
<dbReference type="Pfam" id="PF12833">
    <property type="entry name" value="HTH_18"/>
    <property type="match status" value="1"/>
</dbReference>
<evidence type="ECO:0000313" key="6">
    <source>
        <dbReference type="Proteomes" id="UP001172721"/>
    </source>
</evidence>
<gene>
    <name evidence="5" type="ORF">QYB97_23245</name>
</gene>
<dbReference type="InterPro" id="IPR020449">
    <property type="entry name" value="Tscrpt_reg_AraC-type_HTH"/>
</dbReference>
<organism evidence="5 6">
    <name type="scientific">Fictibacillus fluitans</name>
    <dbReference type="NCBI Taxonomy" id="3058422"/>
    <lineage>
        <taxon>Bacteria</taxon>
        <taxon>Bacillati</taxon>
        <taxon>Bacillota</taxon>
        <taxon>Bacilli</taxon>
        <taxon>Bacillales</taxon>
        <taxon>Fictibacillaceae</taxon>
        <taxon>Fictibacillus</taxon>
    </lineage>
</organism>
<dbReference type="PROSITE" id="PS01124">
    <property type="entry name" value="HTH_ARAC_FAMILY_2"/>
    <property type="match status" value="1"/>
</dbReference>
<sequence>MSSFFEFTVPPLPHYLYCGEDIYSGNTSHPNRKNIEVFDLLVVTRGNLKMAEEDQQWSVDAGQALILRPDRHHYQYEKCKDETHFYWLHFQTRGAWSENKENKERSGNVQITPFHQKELFYINIPRFCSLSNPISVYEKINNLLLLIKQPSCNTKLHEQAVFHELLQDLQTEQKPNINSTILQLAERTAVYLQKNYESAITYSTISEELNFHAAYLTRCMKKVYGCTPLDYLTTHRINQAKLILLNTDMSIGDIAEKVGFSSTSYFTRCFLKMVKISPLKFRKRFRT</sequence>
<keyword evidence="2" id="KW-0238">DNA-binding</keyword>
<evidence type="ECO:0000259" key="4">
    <source>
        <dbReference type="PROSITE" id="PS01124"/>
    </source>
</evidence>
<proteinExistence type="predicted"/>
<accession>A0ABT8I2Z5</accession>
<dbReference type="SMART" id="SM00342">
    <property type="entry name" value="HTH_ARAC"/>
    <property type="match status" value="1"/>
</dbReference>
<dbReference type="Gene3D" id="2.60.120.280">
    <property type="entry name" value="Regulatory protein AraC"/>
    <property type="match status" value="1"/>
</dbReference>
<reference evidence="5" key="1">
    <citation type="submission" date="2023-07" db="EMBL/GenBank/DDBJ databases">
        <title>Fictibacillus sp. isolated from freshwater pond.</title>
        <authorList>
            <person name="Kirdat K."/>
            <person name="Bhat A."/>
            <person name="Mourya A."/>
            <person name="Yadav A."/>
        </authorList>
    </citation>
    <scope>NUCLEOTIDE SEQUENCE</scope>
    <source>
        <strain evidence="5">NE201</strain>
    </source>
</reference>
<dbReference type="PRINTS" id="PR00032">
    <property type="entry name" value="HTHARAC"/>
</dbReference>